<evidence type="ECO:0000256" key="3">
    <source>
        <dbReference type="ARBA" id="ARBA00022737"/>
    </source>
</evidence>
<feature type="domain" description="4Fe-4S ferredoxin-type" evidence="6">
    <location>
        <begin position="147"/>
        <end position="176"/>
    </location>
</feature>
<comment type="caution">
    <text evidence="7">The sequence shown here is derived from an EMBL/GenBank/DDBJ whole genome shotgun (WGS) entry which is preliminary data.</text>
</comment>
<keyword evidence="3" id="KW-0677">Repeat</keyword>
<dbReference type="InterPro" id="IPR050294">
    <property type="entry name" value="RnfB_subfamily"/>
</dbReference>
<evidence type="ECO:0000313" key="7">
    <source>
        <dbReference type="EMBL" id="MDC7225158.1"/>
    </source>
</evidence>
<dbReference type="PROSITE" id="PS51318">
    <property type="entry name" value="TAT"/>
    <property type="match status" value="1"/>
</dbReference>
<dbReference type="Pfam" id="PF12800">
    <property type="entry name" value="Fer4_4"/>
    <property type="match status" value="1"/>
</dbReference>
<feature type="domain" description="4Fe-4S ferredoxin-type" evidence="6">
    <location>
        <begin position="180"/>
        <end position="206"/>
    </location>
</feature>
<gene>
    <name evidence="7" type="ORF">PQJ61_00175</name>
</gene>
<dbReference type="PANTHER" id="PTHR42859:SF17">
    <property type="entry name" value="ELECTRON TRANSPORT PROTEIN HYDN-RELATED"/>
    <property type="match status" value="1"/>
</dbReference>
<reference evidence="7 8" key="1">
    <citation type="submission" date="2022-12" db="EMBL/GenBank/DDBJ databases">
        <title>Metagenome assembled genome from gulf of manar.</title>
        <authorList>
            <person name="Kohli P."/>
            <person name="Pk S."/>
            <person name="Venkata Ramana C."/>
            <person name="Sasikala C."/>
        </authorList>
    </citation>
    <scope>NUCLEOTIDE SEQUENCE [LARGE SCALE GENOMIC DNA]</scope>
    <source>
        <strain evidence="7">JB008</strain>
    </source>
</reference>
<keyword evidence="5" id="KW-0411">Iron-sulfur</keyword>
<accession>A0AAJ1ICA2</accession>
<dbReference type="InterPro" id="IPR017900">
    <property type="entry name" value="4Fe4S_Fe_S_CS"/>
</dbReference>
<keyword evidence="4" id="KW-0408">Iron</keyword>
<evidence type="ECO:0000256" key="1">
    <source>
        <dbReference type="ARBA" id="ARBA00022485"/>
    </source>
</evidence>
<dbReference type="InterPro" id="IPR017896">
    <property type="entry name" value="4Fe4S_Fe-S-bd"/>
</dbReference>
<dbReference type="PANTHER" id="PTHR42859">
    <property type="entry name" value="OXIDOREDUCTASE"/>
    <property type="match status" value="1"/>
</dbReference>
<dbReference type="CDD" id="cd10550">
    <property type="entry name" value="DMSOR_beta_like"/>
    <property type="match status" value="1"/>
</dbReference>
<proteinExistence type="predicted"/>
<dbReference type="AlphaFoldDB" id="A0AAJ1ICA2"/>
<dbReference type="PROSITE" id="PS00198">
    <property type="entry name" value="4FE4S_FER_1"/>
    <property type="match status" value="1"/>
</dbReference>
<protein>
    <submittedName>
        <fullName evidence="7">4Fe-4S binding protein</fullName>
    </submittedName>
</protein>
<dbReference type="EMBL" id="JAQQAL010000002">
    <property type="protein sequence ID" value="MDC7225158.1"/>
    <property type="molecule type" value="Genomic_DNA"/>
</dbReference>
<dbReference type="PROSITE" id="PS51379">
    <property type="entry name" value="4FE4S_FER_2"/>
    <property type="match status" value="3"/>
</dbReference>
<dbReference type="GO" id="GO:0051539">
    <property type="term" value="F:4 iron, 4 sulfur cluster binding"/>
    <property type="evidence" value="ECO:0007669"/>
    <property type="project" value="UniProtKB-KW"/>
</dbReference>
<evidence type="ECO:0000259" key="6">
    <source>
        <dbReference type="PROSITE" id="PS51379"/>
    </source>
</evidence>
<dbReference type="Proteomes" id="UP001221217">
    <property type="component" value="Unassembled WGS sequence"/>
</dbReference>
<sequence>MAEKKETILDQKVTRRDFLKISGMTVLGTSAVTWLFPGCSNATNDDVMMFESASGVIIHIPNRCTGCLLCEATCSVVNDGKASQTTARLKVSRNLAYGPEGVTGPWWNNDGDMGNHRIIAETCRQCETPACALACPEQAIYQDEKTGAKVVDTEKCIGCGTCTDACPWHIPTVDPDLKVSTKCVLCHGYPGCVSVCPTGALNFVTWAEAIQRYKEHFKVS</sequence>
<dbReference type="SUPFAM" id="SSF54862">
    <property type="entry name" value="4Fe-4S ferredoxins"/>
    <property type="match status" value="1"/>
</dbReference>
<evidence type="ECO:0000256" key="2">
    <source>
        <dbReference type="ARBA" id="ARBA00022723"/>
    </source>
</evidence>
<keyword evidence="1" id="KW-0004">4Fe-4S</keyword>
<dbReference type="GO" id="GO:0046872">
    <property type="term" value="F:metal ion binding"/>
    <property type="evidence" value="ECO:0007669"/>
    <property type="project" value="UniProtKB-KW"/>
</dbReference>
<organism evidence="7 8">
    <name type="scientific">Candidatus Thalassospirochaeta sargassi</name>
    <dbReference type="NCBI Taxonomy" id="3119039"/>
    <lineage>
        <taxon>Bacteria</taxon>
        <taxon>Pseudomonadati</taxon>
        <taxon>Spirochaetota</taxon>
        <taxon>Spirochaetia</taxon>
        <taxon>Spirochaetales</taxon>
        <taxon>Spirochaetaceae</taxon>
        <taxon>Candidatus Thalassospirochaeta</taxon>
    </lineage>
</organism>
<evidence type="ECO:0000256" key="4">
    <source>
        <dbReference type="ARBA" id="ARBA00023004"/>
    </source>
</evidence>
<evidence type="ECO:0000256" key="5">
    <source>
        <dbReference type="ARBA" id="ARBA00023014"/>
    </source>
</evidence>
<evidence type="ECO:0000313" key="8">
    <source>
        <dbReference type="Proteomes" id="UP001221217"/>
    </source>
</evidence>
<feature type="domain" description="4Fe-4S ferredoxin-type" evidence="6">
    <location>
        <begin position="114"/>
        <end position="145"/>
    </location>
</feature>
<dbReference type="InterPro" id="IPR006311">
    <property type="entry name" value="TAT_signal"/>
</dbReference>
<keyword evidence="2" id="KW-0479">Metal-binding</keyword>
<dbReference type="Gene3D" id="3.30.70.20">
    <property type="match status" value="2"/>
</dbReference>
<name>A0AAJ1ICA2_9SPIO</name>
<dbReference type="Pfam" id="PF13247">
    <property type="entry name" value="Fer4_11"/>
    <property type="match status" value="1"/>
</dbReference>